<name>A0A0F9KFN6_9ZZZZ</name>
<organism evidence="1">
    <name type="scientific">marine sediment metagenome</name>
    <dbReference type="NCBI Taxonomy" id="412755"/>
    <lineage>
        <taxon>unclassified sequences</taxon>
        <taxon>metagenomes</taxon>
        <taxon>ecological metagenomes</taxon>
    </lineage>
</organism>
<reference evidence="1" key="1">
    <citation type="journal article" date="2015" name="Nature">
        <title>Complex archaea that bridge the gap between prokaryotes and eukaryotes.</title>
        <authorList>
            <person name="Spang A."/>
            <person name="Saw J.H."/>
            <person name="Jorgensen S.L."/>
            <person name="Zaremba-Niedzwiedzka K."/>
            <person name="Martijn J."/>
            <person name="Lind A.E."/>
            <person name="van Eijk R."/>
            <person name="Schleper C."/>
            <person name="Guy L."/>
            <person name="Ettema T.J."/>
        </authorList>
    </citation>
    <scope>NUCLEOTIDE SEQUENCE</scope>
</reference>
<accession>A0A0F9KFN6</accession>
<evidence type="ECO:0000313" key="1">
    <source>
        <dbReference type="EMBL" id="KKM20953.1"/>
    </source>
</evidence>
<protein>
    <submittedName>
        <fullName evidence="1">Uncharacterized protein</fullName>
    </submittedName>
</protein>
<comment type="caution">
    <text evidence="1">The sequence shown here is derived from an EMBL/GenBank/DDBJ whole genome shotgun (WGS) entry which is preliminary data.</text>
</comment>
<dbReference type="EMBL" id="LAZR01013662">
    <property type="protein sequence ID" value="KKM20953.1"/>
    <property type="molecule type" value="Genomic_DNA"/>
</dbReference>
<proteinExistence type="predicted"/>
<dbReference type="AlphaFoldDB" id="A0A0F9KFN6"/>
<sequence length="77" mass="8438">MRKKRVNYGDPVYWTLSNLMNVLHEISLSGVPGDTSVLMDGCDCCSSLDEGGISVKQIEGETTIIIRKKAGFEDEEG</sequence>
<gene>
    <name evidence="1" type="ORF">LCGC14_1640320</name>
</gene>